<feature type="region of interest" description="Disordered" evidence="1">
    <location>
        <begin position="237"/>
        <end position="258"/>
    </location>
</feature>
<dbReference type="SUPFAM" id="SSF53335">
    <property type="entry name" value="S-adenosyl-L-methionine-dependent methyltransferases"/>
    <property type="match status" value="1"/>
</dbReference>
<sequence>MSTREPAAPAGLFAGRNAVRGSYLRLLAQVAVFHRHARRVLSSGSQPAYTLRQFLDDGPYTTYFDSHFVIPLVSAVWSCAPETAMQYPAPYRFRFLDHRGLLPVKGSPQWETVTGGSVEYVDRIAKQLTTMHTGTPVRAVQRFAERARVTTEDGDTQEYAAVVIAVHPDQALRLLTDPTEDEQRVLGAFRYCRSPTVLHTDTTLLPRSTAARASWNYFMPSCEAPADAVQVSYLRRRTAPQDRPAARPGRRRTGHPSAGIGTGWGELALRAAERGAQVTTVTLSAEQRDLAQHRLREAGVADRVTVDLCDYRQVRGTYDAVVSVEMIDAAKADYWPVYFTTLRERLAPGGRIALQTITMPHQRCSPPPAPTPGSASTHQGPRFVELDTPPQLLRRLPPLVGPVPHGCGTWQAAAISLVSPVVMTLLLTQGSGKRLLEKHMANRPGYAAYAARTSGFFPRPPRRPARHDEQRGTR</sequence>
<evidence type="ECO:0000259" key="2">
    <source>
        <dbReference type="Pfam" id="PF01593"/>
    </source>
</evidence>
<evidence type="ECO:0000313" key="4">
    <source>
        <dbReference type="Proteomes" id="UP000599437"/>
    </source>
</evidence>
<dbReference type="InterPro" id="IPR029063">
    <property type="entry name" value="SAM-dependent_MTases_sf"/>
</dbReference>
<dbReference type="Gene3D" id="3.30.70.1990">
    <property type="match status" value="1"/>
</dbReference>
<dbReference type="InterPro" id="IPR036188">
    <property type="entry name" value="FAD/NAD-bd_sf"/>
</dbReference>
<dbReference type="PANTHER" id="PTHR43667:SF2">
    <property type="entry name" value="FATTY ACID C-METHYL TRANSFERASE"/>
    <property type="match status" value="1"/>
</dbReference>
<dbReference type="Gene3D" id="1.10.405.20">
    <property type="match status" value="1"/>
</dbReference>
<accession>A0ABQ3E851</accession>
<dbReference type="InterPro" id="IPR002937">
    <property type="entry name" value="Amino_oxidase"/>
</dbReference>
<dbReference type="Pfam" id="PF06966">
    <property type="entry name" value="DUF1295"/>
    <property type="match status" value="1"/>
</dbReference>
<feature type="domain" description="Amine oxidase" evidence="2">
    <location>
        <begin position="68"/>
        <end position="190"/>
    </location>
</feature>
<keyword evidence="4" id="KW-1185">Reference proteome</keyword>
<proteinExistence type="predicted"/>
<protein>
    <recommendedName>
        <fullName evidence="2">Amine oxidase domain-containing protein</fullName>
    </recommendedName>
</protein>
<reference evidence="4" key="1">
    <citation type="journal article" date="2019" name="Int. J. Syst. Evol. Microbiol.">
        <title>The Global Catalogue of Microorganisms (GCM) 10K type strain sequencing project: providing services to taxonomists for standard genome sequencing and annotation.</title>
        <authorList>
            <consortium name="The Broad Institute Genomics Platform"/>
            <consortium name="The Broad Institute Genome Sequencing Center for Infectious Disease"/>
            <person name="Wu L."/>
            <person name="Ma J."/>
        </authorList>
    </citation>
    <scope>NUCLEOTIDE SEQUENCE [LARGE SCALE GENOMIC DNA]</scope>
    <source>
        <strain evidence="4">JCM 4737</strain>
    </source>
</reference>
<feature type="region of interest" description="Disordered" evidence="1">
    <location>
        <begin position="362"/>
        <end position="384"/>
    </location>
</feature>
<dbReference type="Gene3D" id="3.40.50.150">
    <property type="entry name" value="Vaccinia Virus protein VP39"/>
    <property type="match status" value="1"/>
</dbReference>
<dbReference type="Pfam" id="PF02353">
    <property type="entry name" value="CMAS"/>
    <property type="match status" value="1"/>
</dbReference>
<dbReference type="Proteomes" id="UP000599437">
    <property type="component" value="Unassembled WGS sequence"/>
</dbReference>
<name>A0ABQ3E851_9ACTN</name>
<dbReference type="PANTHER" id="PTHR43667">
    <property type="entry name" value="CYCLOPROPANE-FATTY-ACYL-PHOSPHOLIPID SYNTHASE"/>
    <property type="match status" value="1"/>
</dbReference>
<evidence type="ECO:0000313" key="3">
    <source>
        <dbReference type="EMBL" id="GHB26291.1"/>
    </source>
</evidence>
<dbReference type="CDD" id="cd02440">
    <property type="entry name" value="AdoMet_MTases"/>
    <property type="match status" value="1"/>
</dbReference>
<dbReference type="Pfam" id="PF01593">
    <property type="entry name" value="Amino_oxidase"/>
    <property type="match status" value="1"/>
</dbReference>
<dbReference type="SUPFAM" id="SSF51905">
    <property type="entry name" value="FAD/NAD(P)-binding domain"/>
    <property type="match status" value="1"/>
</dbReference>
<feature type="region of interest" description="Disordered" evidence="1">
    <location>
        <begin position="454"/>
        <end position="474"/>
    </location>
</feature>
<evidence type="ECO:0000256" key="1">
    <source>
        <dbReference type="SAM" id="MobiDB-lite"/>
    </source>
</evidence>
<dbReference type="Gene3D" id="3.50.50.60">
    <property type="entry name" value="FAD/NAD(P)-binding domain"/>
    <property type="match status" value="1"/>
</dbReference>
<gene>
    <name evidence="3" type="ORF">GCM10010346_57480</name>
</gene>
<dbReference type="InterPro" id="IPR050723">
    <property type="entry name" value="CFA/CMAS"/>
</dbReference>
<organism evidence="3 4">
    <name type="scientific">Streptomyces chryseus</name>
    <dbReference type="NCBI Taxonomy" id="68186"/>
    <lineage>
        <taxon>Bacteria</taxon>
        <taxon>Bacillati</taxon>
        <taxon>Actinomycetota</taxon>
        <taxon>Actinomycetes</taxon>
        <taxon>Kitasatosporales</taxon>
        <taxon>Streptomycetaceae</taxon>
        <taxon>Streptomyces</taxon>
    </lineage>
</organism>
<dbReference type="InterPro" id="IPR010721">
    <property type="entry name" value="UstE-like"/>
</dbReference>
<comment type="caution">
    <text evidence="3">The sequence shown here is derived from an EMBL/GenBank/DDBJ whole genome shotgun (WGS) entry which is preliminary data.</text>
</comment>
<dbReference type="EMBL" id="BMVO01000027">
    <property type="protein sequence ID" value="GHB26291.1"/>
    <property type="molecule type" value="Genomic_DNA"/>
</dbReference>